<proteinExistence type="predicted"/>
<name>A0A814I137_9BILA</name>
<protein>
    <submittedName>
        <fullName evidence="1">Uncharacterized protein</fullName>
    </submittedName>
</protein>
<dbReference type="AlphaFoldDB" id="A0A814I137"/>
<evidence type="ECO:0000313" key="1">
    <source>
        <dbReference type="EMBL" id="CAF1017312.1"/>
    </source>
</evidence>
<sequence>MKKILRCVQFNRVACYTYICSHDNFERNYKFEEFFYDQLDKIIGIRKWSLNITLVEDDEYPPMFKNDNYKYLTILAKFFKEKFSDSLVDMALNNNLEATLKMLKDYEEIIKEINKYDGALRFYLSPAFNTALNLKYIDFYSNYLKEIQRIIYNKDFKF</sequence>
<dbReference type="Proteomes" id="UP000663879">
    <property type="component" value="Unassembled WGS sequence"/>
</dbReference>
<reference evidence="1" key="1">
    <citation type="submission" date="2021-02" db="EMBL/GenBank/DDBJ databases">
        <authorList>
            <person name="Nowell W R."/>
        </authorList>
    </citation>
    <scope>NUCLEOTIDE SEQUENCE</scope>
    <source>
        <strain evidence="1">Ploen Becks lab</strain>
    </source>
</reference>
<organism evidence="1 2">
    <name type="scientific">Brachionus calyciflorus</name>
    <dbReference type="NCBI Taxonomy" id="104777"/>
    <lineage>
        <taxon>Eukaryota</taxon>
        <taxon>Metazoa</taxon>
        <taxon>Spiralia</taxon>
        <taxon>Gnathifera</taxon>
        <taxon>Rotifera</taxon>
        <taxon>Eurotatoria</taxon>
        <taxon>Monogononta</taxon>
        <taxon>Pseudotrocha</taxon>
        <taxon>Ploima</taxon>
        <taxon>Brachionidae</taxon>
        <taxon>Brachionus</taxon>
    </lineage>
</organism>
<evidence type="ECO:0000313" key="2">
    <source>
        <dbReference type="Proteomes" id="UP000663879"/>
    </source>
</evidence>
<accession>A0A814I137</accession>
<comment type="caution">
    <text evidence="1">The sequence shown here is derived from an EMBL/GenBank/DDBJ whole genome shotgun (WGS) entry which is preliminary data.</text>
</comment>
<keyword evidence="2" id="KW-1185">Reference proteome</keyword>
<gene>
    <name evidence="1" type="ORF">OXX778_LOCUS17197</name>
</gene>
<dbReference type="EMBL" id="CAJNOC010004320">
    <property type="protein sequence ID" value="CAF1017312.1"/>
    <property type="molecule type" value="Genomic_DNA"/>
</dbReference>